<dbReference type="RefSeq" id="WP_125650824.1">
    <property type="nucleotide sequence ID" value="NZ_JBHTOH010000079.1"/>
</dbReference>
<accession>A0ABW4BMS0</accession>
<evidence type="ECO:0000313" key="3">
    <source>
        <dbReference type="Proteomes" id="UP001597191"/>
    </source>
</evidence>
<dbReference type="Proteomes" id="UP001597191">
    <property type="component" value="Unassembled WGS sequence"/>
</dbReference>
<name>A0ABW4BMS0_9LACO</name>
<proteinExistence type="predicted"/>
<dbReference type="InterPro" id="IPR029100">
    <property type="entry name" value="Ntox50"/>
</dbReference>
<feature type="domain" description="Bacterial toxin 50" evidence="1">
    <location>
        <begin position="390"/>
        <end position="500"/>
    </location>
</feature>
<gene>
    <name evidence="2" type="ORF">ACFQ4R_07925</name>
</gene>
<organism evidence="2 3">
    <name type="scientific">Lapidilactobacillus gannanensis</name>
    <dbReference type="NCBI Taxonomy" id="2486002"/>
    <lineage>
        <taxon>Bacteria</taxon>
        <taxon>Bacillati</taxon>
        <taxon>Bacillota</taxon>
        <taxon>Bacilli</taxon>
        <taxon>Lactobacillales</taxon>
        <taxon>Lactobacillaceae</taxon>
        <taxon>Lapidilactobacillus</taxon>
    </lineage>
</organism>
<dbReference type="Pfam" id="PF15542">
    <property type="entry name" value="Ntox50"/>
    <property type="match status" value="1"/>
</dbReference>
<dbReference type="EMBL" id="JBHTOH010000079">
    <property type="protein sequence ID" value="MFD1411509.1"/>
    <property type="molecule type" value="Genomic_DNA"/>
</dbReference>
<sequence length="510" mass="57700">MKTSPHQLDLATSQIQDVYQALEQEIFEMFCDRLKSKGLTEDNVLQWQTQKLGELHLVNSETIKLVSKATGIARPLIAKLFNDLGVQVYEDSVNRIKQDKGSASSTNVIDAVMSGYVKQIFLDLDNNVNQTLITTNFGEHTPVTDTYQQIIKETTGKVIAGLKTPDKVLAETVYKWRDAGLLSGFTDKGGHHWTIDSYARTVIGTTASRAFQAARDQAAEDNNIDTFVMSSHPASRPACAPIQGKLVTTQPNGFYAADEWFEPLDNHGYGSPGGTFGINCRHIKWPYIPGVNSNNQPQYDAAMAIKNGNIQQKQRGLERDVRRYKNMQQLATDLEDDIGVKKYSQLVRGRQAALRQLVNQNGFLARDYSRERSFGYSSRETSIIKKRSSVNEQMFNRHIVNTHEYVDHWKNLYNKAVKRAAKSGKDTSLVKHYSPSELFITEKKASELVSQYGILDLTTRTRSFEHTSNIGIYVDEKTGERLPTRFGLIVYRKNGFHIRPLDPRKEHIND</sequence>
<reference evidence="3" key="1">
    <citation type="journal article" date="2019" name="Int. J. Syst. Evol. Microbiol.">
        <title>The Global Catalogue of Microorganisms (GCM) 10K type strain sequencing project: providing services to taxonomists for standard genome sequencing and annotation.</title>
        <authorList>
            <consortium name="The Broad Institute Genomics Platform"/>
            <consortium name="The Broad Institute Genome Sequencing Center for Infectious Disease"/>
            <person name="Wu L."/>
            <person name="Ma J."/>
        </authorList>
    </citation>
    <scope>NUCLEOTIDE SEQUENCE [LARGE SCALE GENOMIC DNA]</scope>
    <source>
        <strain evidence="3">CCM 8937</strain>
    </source>
</reference>
<dbReference type="InterPro" id="IPR009319">
    <property type="entry name" value="Phage_A118_VSP1"/>
</dbReference>
<comment type="caution">
    <text evidence="2">The sequence shown here is derived from an EMBL/GenBank/DDBJ whole genome shotgun (WGS) entry which is preliminary data.</text>
</comment>
<evidence type="ECO:0000259" key="1">
    <source>
        <dbReference type="Pfam" id="PF15542"/>
    </source>
</evidence>
<protein>
    <submittedName>
        <fullName evidence="2">Phage minor capsid protein</fullName>
    </submittedName>
</protein>
<dbReference type="Pfam" id="PF06152">
    <property type="entry name" value="Phage_min_cap2"/>
    <property type="match status" value="1"/>
</dbReference>
<evidence type="ECO:0000313" key="2">
    <source>
        <dbReference type="EMBL" id="MFD1411509.1"/>
    </source>
</evidence>
<keyword evidence="3" id="KW-1185">Reference proteome</keyword>